<dbReference type="Proteomes" id="UP000593765">
    <property type="component" value="Chromosome"/>
</dbReference>
<keyword evidence="3 7" id="KW-0378">Hydrolase</keyword>
<feature type="domain" description="Sulfatase N-terminal" evidence="6">
    <location>
        <begin position="27"/>
        <end position="430"/>
    </location>
</feature>
<organism evidence="7 8">
    <name type="scientific">Humisphaera borealis</name>
    <dbReference type="NCBI Taxonomy" id="2807512"/>
    <lineage>
        <taxon>Bacteria</taxon>
        <taxon>Pseudomonadati</taxon>
        <taxon>Planctomycetota</taxon>
        <taxon>Phycisphaerae</taxon>
        <taxon>Tepidisphaerales</taxon>
        <taxon>Tepidisphaeraceae</taxon>
        <taxon>Humisphaera</taxon>
    </lineage>
</organism>
<keyword evidence="5" id="KW-0732">Signal</keyword>
<evidence type="ECO:0000256" key="1">
    <source>
        <dbReference type="ARBA" id="ARBA00008779"/>
    </source>
</evidence>
<feature type="signal peptide" evidence="5">
    <location>
        <begin position="1"/>
        <end position="21"/>
    </location>
</feature>
<evidence type="ECO:0000256" key="4">
    <source>
        <dbReference type="ARBA" id="ARBA00022837"/>
    </source>
</evidence>
<evidence type="ECO:0000256" key="3">
    <source>
        <dbReference type="ARBA" id="ARBA00022801"/>
    </source>
</evidence>
<proteinExistence type="inferred from homology"/>
<comment type="similarity">
    <text evidence="1">Belongs to the sulfatase family.</text>
</comment>
<evidence type="ECO:0000256" key="2">
    <source>
        <dbReference type="ARBA" id="ARBA00022723"/>
    </source>
</evidence>
<dbReference type="GO" id="GO:0004065">
    <property type="term" value="F:arylsulfatase activity"/>
    <property type="evidence" value="ECO:0007669"/>
    <property type="project" value="TreeGrafter"/>
</dbReference>
<dbReference type="CDD" id="cd16025">
    <property type="entry name" value="PAS_like"/>
    <property type="match status" value="1"/>
</dbReference>
<dbReference type="GO" id="GO:0046872">
    <property type="term" value="F:metal ion binding"/>
    <property type="evidence" value="ECO:0007669"/>
    <property type="project" value="UniProtKB-KW"/>
</dbReference>
<keyword evidence="4" id="KW-0106">Calcium</keyword>
<reference evidence="7 8" key="1">
    <citation type="submission" date="2020-10" db="EMBL/GenBank/DDBJ databases">
        <title>Wide distribution of Phycisphaera-like planctomycetes from WD2101 soil group in peatlands and genome analysis of the first cultivated representative.</title>
        <authorList>
            <person name="Dedysh S.N."/>
            <person name="Beletsky A.V."/>
            <person name="Ivanova A."/>
            <person name="Kulichevskaya I.S."/>
            <person name="Suzina N.E."/>
            <person name="Philippov D.A."/>
            <person name="Rakitin A.L."/>
            <person name="Mardanov A.V."/>
            <person name="Ravin N.V."/>
        </authorList>
    </citation>
    <scope>NUCLEOTIDE SEQUENCE [LARGE SCALE GENOMIC DNA]</scope>
    <source>
        <strain evidence="7 8">M1803</strain>
    </source>
</reference>
<dbReference type="SUPFAM" id="SSF53649">
    <property type="entry name" value="Alkaline phosphatase-like"/>
    <property type="match status" value="1"/>
</dbReference>
<dbReference type="EMBL" id="CP063458">
    <property type="protein sequence ID" value="QOV91586.1"/>
    <property type="molecule type" value="Genomic_DNA"/>
</dbReference>
<dbReference type="InterPro" id="IPR017850">
    <property type="entry name" value="Alkaline_phosphatase_core_sf"/>
</dbReference>
<keyword evidence="8" id="KW-1185">Reference proteome</keyword>
<dbReference type="InterPro" id="IPR000917">
    <property type="entry name" value="Sulfatase_N"/>
</dbReference>
<accession>A0A7M2X1G5</accession>
<dbReference type="InterPro" id="IPR050738">
    <property type="entry name" value="Sulfatase"/>
</dbReference>
<dbReference type="PROSITE" id="PS00149">
    <property type="entry name" value="SULFATASE_2"/>
    <property type="match status" value="1"/>
</dbReference>
<gene>
    <name evidence="7" type="ORF">IPV69_09585</name>
</gene>
<evidence type="ECO:0000256" key="5">
    <source>
        <dbReference type="SAM" id="SignalP"/>
    </source>
</evidence>
<name>A0A7M2X1G5_9BACT</name>
<dbReference type="PANTHER" id="PTHR42693">
    <property type="entry name" value="ARYLSULFATASE FAMILY MEMBER"/>
    <property type="match status" value="1"/>
</dbReference>
<dbReference type="RefSeq" id="WP_206294886.1">
    <property type="nucleotide sequence ID" value="NZ_CP063458.1"/>
</dbReference>
<evidence type="ECO:0000313" key="8">
    <source>
        <dbReference type="Proteomes" id="UP000593765"/>
    </source>
</evidence>
<evidence type="ECO:0000259" key="6">
    <source>
        <dbReference type="Pfam" id="PF00884"/>
    </source>
</evidence>
<dbReference type="PANTHER" id="PTHR42693:SF53">
    <property type="entry name" value="ENDO-4-O-SULFATASE"/>
    <property type="match status" value="1"/>
</dbReference>
<protein>
    <submittedName>
        <fullName evidence="7">Sulfatase-like hydrolase/transferase</fullName>
    </submittedName>
</protein>
<dbReference type="Pfam" id="PF00884">
    <property type="entry name" value="Sulfatase"/>
    <property type="match status" value="1"/>
</dbReference>
<dbReference type="KEGG" id="hbs:IPV69_09585"/>
<feature type="chain" id="PRO_5034048931" evidence="5">
    <location>
        <begin position="22"/>
        <end position="535"/>
    </location>
</feature>
<dbReference type="Gene3D" id="3.40.720.10">
    <property type="entry name" value="Alkaline Phosphatase, subunit A"/>
    <property type="match status" value="1"/>
</dbReference>
<dbReference type="InterPro" id="IPR024607">
    <property type="entry name" value="Sulfatase_CS"/>
</dbReference>
<dbReference type="Gene3D" id="3.30.1120.10">
    <property type="match status" value="1"/>
</dbReference>
<keyword evidence="2" id="KW-0479">Metal-binding</keyword>
<evidence type="ECO:0000313" key="7">
    <source>
        <dbReference type="EMBL" id="QOV91586.1"/>
    </source>
</evidence>
<dbReference type="AlphaFoldDB" id="A0A7M2X1G5"/>
<sequence>MRSLTFCIVVVVGLISSGASAADAPKPNILLILADDLGYSDLGCYGSEIRTPNLDALAASGVRFTQFYNSARCSPTRVSILTGLHPHQAGFPNLSGVISKNAVTLPEALKPAGYKSYMVGKWHLSKATSPTVRGFDEFYGMIGGYNSCWQEDPFYSRLPEGRQKRTFAPGKFYATDAFADYSEDFLDDGKQSGKPWFFYLAFNAPHFPLHAWEEDIARYEPIYAQGWDKIRAQRLAKQKELGLVPASVELTPRSNVPANRFNTQTGWADKDNPAWDSLPADRRADLARRQAVFAAMVDRMDVAIGRVIDRLKKNGQFENTVIFFLSDNGACAEWDPYGFDKSSSATNVLHTGDDRKKVGGPDSYISYGSGWANVGNTPFRLYKHYNHEGGINTPLIIHWPAGLKAKAGSLVKSPGHIADFMPTVLDLAGATYLKEHAGNAILPMEGVSLVPLMNGQAAAPRRIFVEHEGNRSVRDGDWKLVALAGKPWELYNLAQDPTEMHDLAQRSPEVVTELSRLWQEWAERCSVLEKKRSRR</sequence>